<comment type="caution">
    <text evidence="2">The sequence shown here is derived from an EMBL/GenBank/DDBJ whole genome shotgun (WGS) entry which is preliminary data.</text>
</comment>
<feature type="region of interest" description="Disordered" evidence="1">
    <location>
        <begin position="90"/>
        <end position="113"/>
    </location>
</feature>
<protein>
    <submittedName>
        <fullName evidence="2">Uncharacterized protein</fullName>
    </submittedName>
</protein>
<keyword evidence="3" id="KW-1185">Reference proteome</keyword>
<proteinExistence type="predicted"/>
<name>A0ABP6YXB1_9ACTN</name>
<accession>A0ABP6YXB1</accession>
<gene>
    <name evidence="2" type="ORF">GCM10022419_089170</name>
</gene>
<organism evidence="2 3">
    <name type="scientific">Nonomuraea rosea</name>
    <dbReference type="NCBI Taxonomy" id="638574"/>
    <lineage>
        <taxon>Bacteria</taxon>
        <taxon>Bacillati</taxon>
        <taxon>Actinomycetota</taxon>
        <taxon>Actinomycetes</taxon>
        <taxon>Streptosporangiales</taxon>
        <taxon>Streptosporangiaceae</taxon>
        <taxon>Nonomuraea</taxon>
    </lineage>
</organism>
<dbReference type="EMBL" id="BAABDQ010000027">
    <property type="protein sequence ID" value="GAA3592467.1"/>
    <property type="molecule type" value="Genomic_DNA"/>
</dbReference>
<evidence type="ECO:0000313" key="3">
    <source>
        <dbReference type="Proteomes" id="UP001500630"/>
    </source>
</evidence>
<sequence length="113" mass="11840">MAHDLAGAAQVVASAAPAGLPVPCPVTADQTCRRGPRPSAYVPSIASGLVLTKVTFEPNPACLRDLIDYTTLGTGYVREVHERFEKMQDALMGGEQPPSEQVVAGDRAPAGRP</sequence>
<reference evidence="3" key="1">
    <citation type="journal article" date="2019" name="Int. J. Syst. Evol. Microbiol.">
        <title>The Global Catalogue of Microorganisms (GCM) 10K type strain sequencing project: providing services to taxonomists for standard genome sequencing and annotation.</title>
        <authorList>
            <consortium name="The Broad Institute Genomics Platform"/>
            <consortium name="The Broad Institute Genome Sequencing Center for Infectious Disease"/>
            <person name="Wu L."/>
            <person name="Ma J."/>
        </authorList>
    </citation>
    <scope>NUCLEOTIDE SEQUENCE [LARGE SCALE GENOMIC DNA]</scope>
    <source>
        <strain evidence="3">JCM 17326</strain>
    </source>
</reference>
<evidence type="ECO:0000313" key="2">
    <source>
        <dbReference type="EMBL" id="GAA3592467.1"/>
    </source>
</evidence>
<evidence type="ECO:0000256" key="1">
    <source>
        <dbReference type="SAM" id="MobiDB-lite"/>
    </source>
</evidence>
<dbReference type="Proteomes" id="UP001500630">
    <property type="component" value="Unassembled WGS sequence"/>
</dbReference>